<name>A0ACC2JNZ8_9PEZI</name>
<gene>
    <name evidence="1" type="ORF">O1611_g4496</name>
</gene>
<evidence type="ECO:0000313" key="1">
    <source>
        <dbReference type="EMBL" id="KAJ8129134.1"/>
    </source>
</evidence>
<protein>
    <submittedName>
        <fullName evidence="1">Uncharacterized protein</fullName>
    </submittedName>
</protein>
<accession>A0ACC2JNZ8</accession>
<proteinExistence type="predicted"/>
<organism evidence="1 2">
    <name type="scientific">Lasiodiplodia mahajangana</name>
    <dbReference type="NCBI Taxonomy" id="1108764"/>
    <lineage>
        <taxon>Eukaryota</taxon>
        <taxon>Fungi</taxon>
        <taxon>Dikarya</taxon>
        <taxon>Ascomycota</taxon>
        <taxon>Pezizomycotina</taxon>
        <taxon>Dothideomycetes</taxon>
        <taxon>Dothideomycetes incertae sedis</taxon>
        <taxon>Botryosphaeriales</taxon>
        <taxon>Botryosphaeriaceae</taxon>
        <taxon>Lasiodiplodia</taxon>
    </lineage>
</organism>
<dbReference type="Proteomes" id="UP001153332">
    <property type="component" value="Unassembled WGS sequence"/>
</dbReference>
<reference evidence="1" key="1">
    <citation type="submission" date="2022-12" db="EMBL/GenBank/DDBJ databases">
        <title>Genome Sequence of Lasiodiplodia mahajangana.</title>
        <authorList>
            <person name="Buettner E."/>
        </authorList>
    </citation>
    <scope>NUCLEOTIDE SEQUENCE</scope>
    <source>
        <strain evidence="1">VT137</strain>
    </source>
</reference>
<dbReference type="EMBL" id="JAPUUL010000854">
    <property type="protein sequence ID" value="KAJ8129134.1"/>
    <property type="molecule type" value="Genomic_DNA"/>
</dbReference>
<comment type="caution">
    <text evidence="1">The sequence shown here is derived from an EMBL/GenBank/DDBJ whole genome shotgun (WGS) entry which is preliminary data.</text>
</comment>
<keyword evidence="2" id="KW-1185">Reference proteome</keyword>
<sequence length="111" mass="11981">MPNSTPSRPQPAQPSSATPTQDKKSDKSNVPTPVSEGNSRGNSGDKSKEKSNDGAKSEPNDGKADGPESSKSQEEEAEHTEKFHHGLKNVLTGLLFLLALNEEFMPFYPVE</sequence>
<evidence type="ECO:0000313" key="2">
    <source>
        <dbReference type="Proteomes" id="UP001153332"/>
    </source>
</evidence>